<reference evidence="2" key="1">
    <citation type="submission" date="2023-01" db="EMBL/GenBank/DDBJ databases">
        <title>Human gut microbiome strain richness.</title>
        <authorList>
            <person name="Chen-Liaw A."/>
        </authorList>
    </citation>
    <scope>NUCLEOTIDE SEQUENCE</scope>
    <source>
        <strain evidence="2">1001217st2_G6_1001217B_191108</strain>
    </source>
</reference>
<evidence type="ECO:0000256" key="1">
    <source>
        <dbReference type="SAM" id="Phobius"/>
    </source>
</evidence>
<proteinExistence type="predicted"/>
<dbReference type="RefSeq" id="WP_117562807.1">
    <property type="nucleotide sequence ID" value="NZ_JAQLKE010000041.1"/>
</dbReference>
<sequence length="87" mass="10426">MIHNLIQKFKIKITLKEIVTWFGLSFIGVFAAYISVFHRELNSTMFWEVFAYAVIFVVIMIMTKSYSHYIDGYYQSHIDKHTIKRKK</sequence>
<comment type="caution">
    <text evidence="2">The sequence shown here is derived from an EMBL/GenBank/DDBJ whole genome shotgun (WGS) entry which is preliminary data.</text>
</comment>
<protein>
    <submittedName>
        <fullName evidence="2">Uncharacterized protein</fullName>
    </submittedName>
</protein>
<name>A0AB35IP94_9FIRM</name>
<feature type="transmembrane region" description="Helical" evidence="1">
    <location>
        <begin position="44"/>
        <end position="63"/>
    </location>
</feature>
<dbReference type="EMBL" id="JAQLKE010000041">
    <property type="protein sequence ID" value="MDB7085500.1"/>
    <property type="molecule type" value="Genomic_DNA"/>
</dbReference>
<dbReference type="Proteomes" id="UP001211987">
    <property type="component" value="Unassembled WGS sequence"/>
</dbReference>
<evidence type="ECO:0000313" key="3">
    <source>
        <dbReference type="Proteomes" id="UP001211987"/>
    </source>
</evidence>
<dbReference type="AlphaFoldDB" id="A0AB35IP94"/>
<keyword evidence="1" id="KW-0812">Transmembrane</keyword>
<keyword evidence="1" id="KW-1133">Transmembrane helix</keyword>
<gene>
    <name evidence="2" type="ORF">PM738_16955</name>
</gene>
<feature type="transmembrane region" description="Helical" evidence="1">
    <location>
        <begin position="18"/>
        <end position="38"/>
    </location>
</feature>
<organism evidence="2 3">
    <name type="scientific">Thomasclavelia ramosa</name>
    <dbReference type="NCBI Taxonomy" id="1547"/>
    <lineage>
        <taxon>Bacteria</taxon>
        <taxon>Bacillati</taxon>
        <taxon>Bacillota</taxon>
        <taxon>Erysipelotrichia</taxon>
        <taxon>Erysipelotrichales</taxon>
        <taxon>Coprobacillaceae</taxon>
        <taxon>Thomasclavelia</taxon>
    </lineage>
</organism>
<evidence type="ECO:0000313" key="2">
    <source>
        <dbReference type="EMBL" id="MDB7085500.1"/>
    </source>
</evidence>
<accession>A0AB35IP94</accession>
<keyword evidence="1" id="KW-0472">Membrane</keyword>